<dbReference type="Gene3D" id="1.10.3730.20">
    <property type="match status" value="1"/>
</dbReference>
<feature type="transmembrane region" description="Helical" evidence="7">
    <location>
        <begin position="58"/>
        <end position="78"/>
    </location>
</feature>
<evidence type="ECO:0000313" key="8">
    <source>
        <dbReference type="EMBL" id="WNC16288.1"/>
    </source>
</evidence>
<feature type="transmembrane region" description="Helical" evidence="7">
    <location>
        <begin position="84"/>
        <end position="103"/>
    </location>
</feature>
<sequence>MQKEWLLLFLAGIFEVVWVSGLKHATAWWEWLITLTAIWFSFKVLIDAAKKLPIGTVYAVFTGLGTAGTVMTEILLLQEPAHPLKLAFIATLSAGVIGLKLVTKDQGEKARRKEHGVDRVVHRRSV</sequence>
<accession>A0ABY9TD41</accession>
<dbReference type="PANTHER" id="PTHR30561:SF7">
    <property type="entry name" value="GUANIDINIUM EFFLUX SYSTEM SUBUNIT GDNC-RELATED"/>
    <property type="match status" value="1"/>
</dbReference>
<feature type="transmembrane region" description="Helical" evidence="7">
    <location>
        <begin position="5"/>
        <end position="22"/>
    </location>
</feature>
<dbReference type="RefSeq" id="WP_310770811.1">
    <property type="nucleotide sequence ID" value="NZ_CP134050.1"/>
</dbReference>
<dbReference type="InterPro" id="IPR037185">
    <property type="entry name" value="EmrE-like"/>
</dbReference>
<reference evidence="8 9" key="1">
    <citation type="submission" date="2023-09" db="EMBL/GenBank/DDBJ databases">
        <title>Complete Genome and Methylome dissection of Bacillus brevis NEB573 original source of BbsI restriction endonuclease.</title>
        <authorList>
            <person name="Fomenkov A."/>
            <person name="Roberts R.D."/>
        </authorList>
    </citation>
    <scope>NUCLEOTIDE SEQUENCE [LARGE SCALE GENOMIC DNA]</scope>
    <source>
        <strain evidence="8 9">NEB573</strain>
    </source>
</reference>
<evidence type="ECO:0000256" key="6">
    <source>
        <dbReference type="RuleBase" id="RU003942"/>
    </source>
</evidence>
<evidence type="ECO:0000313" key="9">
    <source>
        <dbReference type="Proteomes" id="UP001256827"/>
    </source>
</evidence>
<evidence type="ECO:0000256" key="4">
    <source>
        <dbReference type="ARBA" id="ARBA00022989"/>
    </source>
</evidence>
<dbReference type="PANTHER" id="PTHR30561">
    <property type="entry name" value="SMR FAMILY PROTON-DEPENDENT DRUG EFFLUX TRANSPORTER SUGE"/>
    <property type="match status" value="1"/>
</dbReference>
<dbReference type="Proteomes" id="UP001256827">
    <property type="component" value="Chromosome"/>
</dbReference>
<evidence type="ECO:0000256" key="5">
    <source>
        <dbReference type="ARBA" id="ARBA00023136"/>
    </source>
</evidence>
<dbReference type="EMBL" id="CP134050">
    <property type="protein sequence ID" value="WNC16288.1"/>
    <property type="molecule type" value="Genomic_DNA"/>
</dbReference>
<keyword evidence="9" id="KW-1185">Reference proteome</keyword>
<dbReference type="Pfam" id="PF00893">
    <property type="entry name" value="Multi_Drug_Res"/>
    <property type="match status" value="1"/>
</dbReference>
<keyword evidence="2" id="KW-1003">Cell membrane</keyword>
<dbReference type="InterPro" id="IPR045324">
    <property type="entry name" value="Small_multidrug_res"/>
</dbReference>
<dbReference type="InterPro" id="IPR000390">
    <property type="entry name" value="Small_drug/metabolite_transptr"/>
</dbReference>
<gene>
    <name evidence="8" type="ORF">RGB73_08220</name>
</gene>
<dbReference type="SUPFAM" id="SSF103481">
    <property type="entry name" value="Multidrug resistance efflux transporter EmrE"/>
    <property type="match status" value="1"/>
</dbReference>
<proteinExistence type="inferred from homology"/>
<evidence type="ECO:0000256" key="7">
    <source>
        <dbReference type="SAM" id="Phobius"/>
    </source>
</evidence>
<comment type="subcellular location">
    <subcellularLocation>
        <location evidence="1 6">Cell membrane</location>
        <topology evidence="1 6">Multi-pass membrane protein</topology>
    </subcellularLocation>
</comment>
<evidence type="ECO:0000256" key="1">
    <source>
        <dbReference type="ARBA" id="ARBA00004651"/>
    </source>
</evidence>
<organism evidence="8 9">
    <name type="scientific">Brevibacillus brevis</name>
    <name type="common">Bacillus brevis</name>
    <dbReference type="NCBI Taxonomy" id="1393"/>
    <lineage>
        <taxon>Bacteria</taxon>
        <taxon>Bacillati</taxon>
        <taxon>Bacillota</taxon>
        <taxon>Bacilli</taxon>
        <taxon>Bacillales</taxon>
        <taxon>Paenibacillaceae</taxon>
        <taxon>Brevibacillus</taxon>
    </lineage>
</organism>
<name>A0ABY9TD41_BREBE</name>
<evidence type="ECO:0000256" key="2">
    <source>
        <dbReference type="ARBA" id="ARBA00022475"/>
    </source>
</evidence>
<keyword evidence="4 7" id="KW-1133">Transmembrane helix</keyword>
<protein>
    <submittedName>
        <fullName evidence="8">SMR family transporter</fullName>
    </submittedName>
</protein>
<evidence type="ECO:0000256" key="3">
    <source>
        <dbReference type="ARBA" id="ARBA00022692"/>
    </source>
</evidence>
<comment type="similarity">
    <text evidence="6">Belongs to the drug/metabolite transporter (DMT) superfamily. Small multidrug resistance (SMR) (TC 2.A.7.1) family.</text>
</comment>
<keyword evidence="3 6" id="KW-0812">Transmembrane</keyword>
<feature type="transmembrane region" description="Helical" evidence="7">
    <location>
        <begin position="28"/>
        <end position="46"/>
    </location>
</feature>
<keyword evidence="5 7" id="KW-0472">Membrane</keyword>